<name>A0ACB6Z5I9_THEGA</name>
<reference evidence="1" key="2">
    <citation type="journal article" date="2020" name="Nat. Commun.">
        <title>Large-scale genome sequencing of mycorrhizal fungi provides insights into the early evolution of symbiotic traits.</title>
        <authorList>
            <person name="Miyauchi S."/>
            <person name="Kiss E."/>
            <person name="Kuo A."/>
            <person name="Drula E."/>
            <person name="Kohler A."/>
            <person name="Sanchez-Garcia M."/>
            <person name="Morin E."/>
            <person name="Andreopoulos B."/>
            <person name="Barry K.W."/>
            <person name="Bonito G."/>
            <person name="Buee M."/>
            <person name="Carver A."/>
            <person name="Chen C."/>
            <person name="Cichocki N."/>
            <person name="Clum A."/>
            <person name="Culley D."/>
            <person name="Crous P.W."/>
            <person name="Fauchery L."/>
            <person name="Girlanda M."/>
            <person name="Hayes R.D."/>
            <person name="Keri Z."/>
            <person name="LaButti K."/>
            <person name="Lipzen A."/>
            <person name="Lombard V."/>
            <person name="Magnuson J."/>
            <person name="Maillard F."/>
            <person name="Murat C."/>
            <person name="Nolan M."/>
            <person name="Ohm R.A."/>
            <person name="Pangilinan J."/>
            <person name="Pereira M.F."/>
            <person name="Perotto S."/>
            <person name="Peter M."/>
            <person name="Pfister S."/>
            <person name="Riley R."/>
            <person name="Sitrit Y."/>
            <person name="Stielow J.B."/>
            <person name="Szollosi G."/>
            <person name="Zifcakova L."/>
            <person name="Stursova M."/>
            <person name="Spatafora J.W."/>
            <person name="Tedersoo L."/>
            <person name="Vaario L.M."/>
            <person name="Yamada A."/>
            <person name="Yan M."/>
            <person name="Wang P."/>
            <person name="Xu J."/>
            <person name="Bruns T."/>
            <person name="Baldrian P."/>
            <person name="Vilgalys R."/>
            <person name="Dunand C."/>
            <person name="Henrissat B."/>
            <person name="Grigoriev I.V."/>
            <person name="Hibbett D."/>
            <person name="Nagy L.G."/>
            <person name="Martin F.M."/>
        </authorList>
    </citation>
    <scope>NUCLEOTIDE SEQUENCE</scope>
    <source>
        <strain evidence="1">P2</strain>
    </source>
</reference>
<dbReference type="Proteomes" id="UP000886501">
    <property type="component" value="Unassembled WGS sequence"/>
</dbReference>
<proteinExistence type="predicted"/>
<sequence>MNTVSGRQGRRGWATFVFKRAWPTCPLLLAIYIALPRFIDAFTSSLCQSPSVPSSKPKSRHCDWARKRREIFSPERGSWSQAFPSNKQETGTDSPSEPSSGTLNSITHRAVRRPSTFTKSVKHHGKLS</sequence>
<gene>
    <name evidence="1" type="ORF">BDM02DRAFT_3120975</name>
</gene>
<evidence type="ECO:0000313" key="2">
    <source>
        <dbReference type="Proteomes" id="UP000886501"/>
    </source>
</evidence>
<keyword evidence="2" id="KW-1185">Reference proteome</keyword>
<reference evidence="1" key="1">
    <citation type="submission" date="2019-10" db="EMBL/GenBank/DDBJ databases">
        <authorList>
            <consortium name="DOE Joint Genome Institute"/>
            <person name="Kuo A."/>
            <person name="Miyauchi S."/>
            <person name="Kiss E."/>
            <person name="Drula E."/>
            <person name="Kohler A."/>
            <person name="Sanchez-Garcia M."/>
            <person name="Andreopoulos B."/>
            <person name="Barry K.W."/>
            <person name="Bonito G."/>
            <person name="Buee M."/>
            <person name="Carver A."/>
            <person name="Chen C."/>
            <person name="Cichocki N."/>
            <person name="Clum A."/>
            <person name="Culley D."/>
            <person name="Crous P.W."/>
            <person name="Fauchery L."/>
            <person name="Girlanda M."/>
            <person name="Hayes R."/>
            <person name="Keri Z."/>
            <person name="Labutti K."/>
            <person name="Lipzen A."/>
            <person name="Lombard V."/>
            <person name="Magnuson J."/>
            <person name="Maillard F."/>
            <person name="Morin E."/>
            <person name="Murat C."/>
            <person name="Nolan M."/>
            <person name="Ohm R."/>
            <person name="Pangilinan J."/>
            <person name="Pereira M."/>
            <person name="Perotto S."/>
            <person name="Peter M."/>
            <person name="Riley R."/>
            <person name="Sitrit Y."/>
            <person name="Stielow B."/>
            <person name="Szollosi G."/>
            <person name="Zifcakova L."/>
            <person name="Stursova M."/>
            <person name="Spatafora J.W."/>
            <person name="Tedersoo L."/>
            <person name="Vaario L.-M."/>
            <person name="Yamada A."/>
            <person name="Yan M."/>
            <person name="Wang P."/>
            <person name="Xu J."/>
            <person name="Bruns T."/>
            <person name="Baldrian P."/>
            <person name="Vilgalys R."/>
            <person name="Henrissat B."/>
            <person name="Grigoriev I.V."/>
            <person name="Hibbett D."/>
            <person name="Nagy L.G."/>
            <person name="Martin F.M."/>
        </authorList>
    </citation>
    <scope>NUCLEOTIDE SEQUENCE</scope>
    <source>
        <strain evidence="1">P2</strain>
    </source>
</reference>
<organism evidence="1 2">
    <name type="scientific">Thelephora ganbajun</name>
    <name type="common">Ganba fungus</name>
    <dbReference type="NCBI Taxonomy" id="370292"/>
    <lineage>
        <taxon>Eukaryota</taxon>
        <taxon>Fungi</taxon>
        <taxon>Dikarya</taxon>
        <taxon>Basidiomycota</taxon>
        <taxon>Agaricomycotina</taxon>
        <taxon>Agaricomycetes</taxon>
        <taxon>Thelephorales</taxon>
        <taxon>Thelephoraceae</taxon>
        <taxon>Thelephora</taxon>
    </lineage>
</organism>
<accession>A0ACB6Z5I9</accession>
<evidence type="ECO:0000313" key="1">
    <source>
        <dbReference type="EMBL" id="KAF9645005.1"/>
    </source>
</evidence>
<protein>
    <submittedName>
        <fullName evidence="1">Uncharacterized protein</fullName>
    </submittedName>
</protein>
<dbReference type="EMBL" id="MU118109">
    <property type="protein sequence ID" value="KAF9645005.1"/>
    <property type="molecule type" value="Genomic_DNA"/>
</dbReference>
<comment type="caution">
    <text evidence="1">The sequence shown here is derived from an EMBL/GenBank/DDBJ whole genome shotgun (WGS) entry which is preliminary data.</text>
</comment>